<accession>A0A6H9Z6H4</accession>
<proteinExistence type="predicted"/>
<evidence type="ECO:0000313" key="2">
    <source>
        <dbReference type="EMBL" id="KAB2350370.1"/>
    </source>
</evidence>
<protein>
    <submittedName>
        <fullName evidence="2">Uncharacterized protein</fullName>
    </submittedName>
</protein>
<dbReference type="OrthoDB" id="3467565at2"/>
<keyword evidence="1" id="KW-0812">Transmembrane</keyword>
<keyword evidence="1" id="KW-1133">Transmembrane helix</keyword>
<feature type="transmembrane region" description="Helical" evidence="1">
    <location>
        <begin position="45"/>
        <end position="64"/>
    </location>
</feature>
<sequence>MTNDLVEDALSQLANRARPVDDMAGRALRSAARCRVRRRVTASTALVVATAAAIAVPVMVLPAVDGEKVQAGPSGVQGGLDKVLPPDSAVSRAAVRACMNGDPTFPGLTGPPTEGHRARDFRLLATHPVKDGRLVFLGSSKGYRTCLIDKDGKASPANRQRRQIAHLWGTGPGRDPWAPDASVVPLDTGGNVTAYGPGGHVKSYEFHAAGRVTPEATKITVRFGKEPPITATISGSWFLAGTVSPAGTKARAMQQSMEIKAYDANGTVIFETTHPT</sequence>
<dbReference type="RefSeq" id="WP_151560118.1">
    <property type="nucleotide sequence ID" value="NZ_WBMT01000004.1"/>
</dbReference>
<evidence type="ECO:0000256" key="1">
    <source>
        <dbReference type="SAM" id="Phobius"/>
    </source>
</evidence>
<dbReference type="Proteomes" id="UP000468735">
    <property type="component" value="Unassembled WGS sequence"/>
</dbReference>
<organism evidence="2 3">
    <name type="scientific">Actinomadura rudentiformis</name>
    <dbReference type="NCBI Taxonomy" id="359158"/>
    <lineage>
        <taxon>Bacteria</taxon>
        <taxon>Bacillati</taxon>
        <taxon>Actinomycetota</taxon>
        <taxon>Actinomycetes</taxon>
        <taxon>Streptosporangiales</taxon>
        <taxon>Thermomonosporaceae</taxon>
        <taxon>Actinomadura</taxon>
    </lineage>
</organism>
<reference evidence="2 3" key="1">
    <citation type="submission" date="2019-09" db="EMBL/GenBank/DDBJ databases">
        <title>Actinomadura physcomitrii sp. nov., a novel actinomycete isolated from moss [Physcomitrium sphaericum (Ludw) Fuernr].</title>
        <authorList>
            <person name="Zhuang X."/>
            <person name="Liu C."/>
        </authorList>
    </citation>
    <scope>NUCLEOTIDE SEQUENCE [LARGE SCALE GENOMIC DNA]</scope>
    <source>
        <strain evidence="2 3">HMC1</strain>
    </source>
</reference>
<gene>
    <name evidence="2" type="ORF">F8566_11410</name>
</gene>
<comment type="caution">
    <text evidence="2">The sequence shown here is derived from an EMBL/GenBank/DDBJ whole genome shotgun (WGS) entry which is preliminary data.</text>
</comment>
<dbReference type="EMBL" id="WBMT01000004">
    <property type="protein sequence ID" value="KAB2350370.1"/>
    <property type="molecule type" value="Genomic_DNA"/>
</dbReference>
<name>A0A6H9Z6H4_9ACTN</name>
<keyword evidence="3" id="KW-1185">Reference proteome</keyword>
<evidence type="ECO:0000313" key="3">
    <source>
        <dbReference type="Proteomes" id="UP000468735"/>
    </source>
</evidence>
<dbReference type="AlphaFoldDB" id="A0A6H9Z6H4"/>
<keyword evidence="1" id="KW-0472">Membrane</keyword>